<reference evidence="7" key="1">
    <citation type="submission" date="2022-03" db="EMBL/GenBank/DDBJ databases">
        <title>A functionally conserved STORR gene fusion in Papaver species that diverged 16.8 million years ago.</title>
        <authorList>
            <person name="Catania T."/>
        </authorList>
    </citation>
    <scope>NUCLEOTIDE SEQUENCE</scope>
    <source>
        <strain evidence="7">S-191538</strain>
    </source>
</reference>
<comment type="subcellular location">
    <subcellularLocation>
        <location evidence="1">Nucleus</location>
    </subcellularLocation>
</comment>
<dbReference type="PANTHER" id="PTHR11945">
    <property type="entry name" value="MADS BOX PROTEIN"/>
    <property type="match status" value="1"/>
</dbReference>
<keyword evidence="3" id="KW-0238">DNA-binding</keyword>
<dbReference type="AlphaFoldDB" id="A0AA42B017"/>
<dbReference type="GO" id="GO:0000978">
    <property type="term" value="F:RNA polymerase II cis-regulatory region sequence-specific DNA binding"/>
    <property type="evidence" value="ECO:0007669"/>
    <property type="project" value="TreeGrafter"/>
</dbReference>
<evidence type="ECO:0000256" key="4">
    <source>
        <dbReference type="ARBA" id="ARBA00023163"/>
    </source>
</evidence>
<organism evidence="7 8">
    <name type="scientific">Papaver nudicaule</name>
    <name type="common">Iceland poppy</name>
    <dbReference type="NCBI Taxonomy" id="74823"/>
    <lineage>
        <taxon>Eukaryota</taxon>
        <taxon>Viridiplantae</taxon>
        <taxon>Streptophyta</taxon>
        <taxon>Embryophyta</taxon>
        <taxon>Tracheophyta</taxon>
        <taxon>Spermatophyta</taxon>
        <taxon>Magnoliopsida</taxon>
        <taxon>Ranunculales</taxon>
        <taxon>Papaveraceae</taxon>
        <taxon>Papaveroideae</taxon>
        <taxon>Papaver</taxon>
    </lineage>
</organism>
<dbReference type="GO" id="GO:0046983">
    <property type="term" value="F:protein dimerization activity"/>
    <property type="evidence" value="ECO:0007669"/>
    <property type="project" value="InterPro"/>
</dbReference>
<evidence type="ECO:0000259" key="6">
    <source>
        <dbReference type="PROSITE" id="PS50066"/>
    </source>
</evidence>
<gene>
    <name evidence="7" type="ORF">MKW94_020074</name>
</gene>
<dbReference type="Proteomes" id="UP001177140">
    <property type="component" value="Unassembled WGS sequence"/>
</dbReference>
<keyword evidence="5" id="KW-0539">Nucleus</keyword>
<keyword evidence="2" id="KW-0805">Transcription regulation</keyword>
<dbReference type="InterPro" id="IPR036879">
    <property type="entry name" value="TF_MADSbox_sf"/>
</dbReference>
<dbReference type="GO" id="GO:0005634">
    <property type="term" value="C:nucleus"/>
    <property type="evidence" value="ECO:0007669"/>
    <property type="project" value="UniProtKB-SubCell"/>
</dbReference>
<comment type="caution">
    <text evidence="7">The sequence shown here is derived from an EMBL/GenBank/DDBJ whole genome shotgun (WGS) entry which is preliminary data.</text>
</comment>
<dbReference type="GO" id="GO:0000981">
    <property type="term" value="F:DNA-binding transcription factor activity, RNA polymerase II-specific"/>
    <property type="evidence" value="ECO:0007669"/>
    <property type="project" value="TreeGrafter"/>
</dbReference>
<dbReference type="CDD" id="cd00120">
    <property type="entry name" value="MADS"/>
    <property type="match status" value="1"/>
</dbReference>
<evidence type="ECO:0000256" key="3">
    <source>
        <dbReference type="ARBA" id="ARBA00023125"/>
    </source>
</evidence>
<dbReference type="PANTHER" id="PTHR11945:SF534">
    <property type="entry name" value="MYOCYTE-SPECIFIC ENHANCER FACTOR 2"/>
    <property type="match status" value="1"/>
</dbReference>
<dbReference type="InterPro" id="IPR002100">
    <property type="entry name" value="TF_MADSbox"/>
</dbReference>
<evidence type="ECO:0000256" key="5">
    <source>
        <dbReference type="ARBA" id="ARBA00023242"/>
    </source>
</evidence>
<proteinExistence type="predicted"/>
<evidence type="ECO:0000313" key="8">
    <source>
        <dbReference type="Proteomes" id="UP001177140"/>
    </source>
</evidence>
<feature type="domain" description="MADS-box" evidence="6">
    <location>
        <begin position="3"/>
        <end position="63"/>
    </location>
</feature>
<dbReference type="Gene3D" id="3.40.1810.10">
    <property type="entry name" value="Transcription factor, MADS-box"/>
    <property type="match status" value="1"/>
</dbReference>
<accession>A0AA42B017</accession>
<evidence type="ECO:0000256" key="2">
    <source>
        <dbReference type="ARBA" id="ARBA00023015"/>
    </source>
</evidence>
<dbReference type="GO" id="GO:0045893">
    <property type="term" value="P:positive regulation of DNA-templated transcription"/>
    <property type="evidence" value="ECO:0007669"/>
    <property type="project" value="UniProtKB-ARBA"/>
</dbReference>
<protein>
    <recommendedName>
        <fullName evidence="6">MADS-box domain-containing protein</fullName>
    </recommendedName>
</protein>
<dbReference type="EMBL" id="JAJJMA010277952">
    <property type="protein sequence ID" value="MCL7046154.1"/>
    <property type="molecule type" value="Genomic_DNA"/>
</dbReference>
<keyword evidence="4" id="KW-0804">Transcription</keyword>
<dbReference type="PROSITE" id="PS50066">
    <property type="entry name" value="MADS_BOX_2"/>
    <property type="match status" value="1"/>
</dbReference>
<keyword evidence="8" id="KW-1185">Reference proteome</keyword>
<evidence type="ECO:0000313" key="7">
    <source>
        <dbReference type="EMBL" id="MCL7046154.1"/>
    </source>
</evidence>
<evidence type="ECO:0000256" key="1">
    <source>
        <dbReference type="ARBA" id="ARBA00004123"/>
    </source>
</evidence>
<name>A0AA42B017_PAPNU</name>
<dbReference type="PRINTS" id="PR00404">
    <property type="entry name" value="MADSDOMAIN"/>
</dbReference>
<dbReference type="SUPFAM" id="SSF55455">
    <property type="entry name" value="SRF-like"/>
    <property type="match status" value="1"/>
</dbReference>
<sequence length="185" mass="20934">MGKGRRRIEITKIEDRQKRNVTFTKRRQGLFKKAAELSRFTGADVSIIVFSPGGNPFTFSSSPSNDLLFSSCNAKVSDEEVDAGDGFWWDKLKVSELDTVDKLIAVRNQLLEVKEEVAKRKKDLLAKSIPVPAATADSMEDDLGIILSEAYDDSADWLDEKLFEGLEEFPELPTHNLEQLHMDYY</sequence>
<dbReference type="Pfam" id="PF00319">
    <property type="entry name" value="SRF-TF"/>
    <property type="match status" value="1"/>
</dbReference>
<dbReference type="SMART" id="SM00432">
    <property type="entry name" value="MADS"/>
    <property type="match status" value="1"/>
</dbReference>